<gene>
    <name evidence="2" type="ORF">SNEC2469_LOCUS25336</name>
</gene>
<evidence type="ECO:0000256" key="1">
    <source>
        <dbReference type="SAM" id="MobiDB-lite"/>
    </source>
</evidence>
<dbReference type="AlphaFoldDB" id="A0A812ZR43"/>
<dbReference type="OrthoDB" id="419019at2759"/>
<feature type="region of interest" description="Disordered" evidence="1">
    <location>
        <begin position="67"/>
        <end position="94"/>
    </location>
</feature>
<feature type="non-terminal residue" evidence="2">
    <location>
        <position position="1"/>
    </location>
</feature>
<name>A0A812ZR43_9DINO</name>
<feature type="compositionally biased region" description="Basic and acidic residues" evidence="1">
    <location>
        <begin position="72"/>
        <end position="94"/>
    </location>
</feature>
<protein>
    <submittedName>
        <fullName evidence="2">Uncharacterized protein</fullName>
    </submittedName>
</protein>
<proteinExistence type="predicted"/>
<dbReference type="Proteomes" id="UP000601435">
    <property type="component" value="Unassembled WGS sequence"/>
</dbReference>
<evidence type="ECO:0000313" key="2">
    <source>
        <dbReference type="EMBL" id="CAE7838709.1"/>
    </source>
</evidence>
<accession>A0A812ZR43</accession>
<evidence type="ECO:0000313" key="3">
    <source>
        <dbReference type="Proteomes" id="UP000601435"/>
    </source>
</evidence>
<comment type="caution">
    <text evidence="2">The sequence shown here is derived from an EMBL/GenBank/DDBJ whole genome shotgun (WGS) entry which is preliminary data.</text>
</comment>
<sequence>MKVLSPEDIAASWSRVRRVYLEVLEADGQSLRRESAKRLKAETAIFRLSELEAAQAGLQEKRLERWNQQQMAKEEASQRRHADLSKRLPRTSDE</sequence>
<keyword evidence="3" id="KW-1185">Reference proteome</keyword>
<reference evidence="2" key="1">
    <citation type="submission" date="2021-02" db="EMBL/GenBank/DDBJ databases">
        <authorList>
            <person name="Dougan E. K."/>
            <person name="Rhodes N."/>
            <person name="Thang M."/>
            <person name="Chan C."/>
        </authorList>
    </citation>
    <scope>NUCLEOTIDE SEQUENCE</scope>
</reference>
<dbReference type="EMBL" id="CAJNJA010049821">
    <property type="protein sequence ID" value="CAE7838709.1"/>
    <property type="molecule type" value="Genomic_DNA"/>
</dbReference>
<organism evidence="2 3">
    <name type="scientific">Symbiodinium necroappetens</name>
    <dbReference type="NCBI Taxonomy" id="1628268"/>
    <lineage>
        <taxon>Eukaryota</taxon>
        <taxon>Sar</taxon>
        <taxon>Alveolata</taxon>
        <taxon>Dinophyceae</taxon>
        <taxon>Suessiales</taxon>
        <taxon>Symbiodiniaceae</taxon>
        <taxon>Symbiodinium</taxon>
    </lineage>
</organism>